<dbReference type="PROSITE" id="PS50011">
    <property type="entry name" value="PROTEIN_KINASE_DOM"/>
    <property type="match status" value="1"/>
</dbReference>
<evidence type="ECO:0000256" key="1">
    <source>
        <dbReference type="ARBA" id="ARBA00012513"/>
    </source>
</evidence>
<dbReference type="InterPro" id="IPR011009">
    <property type="entry name" value="Kinase-like_dom_sf"/>
</dbReference>
<dbReference type="PANTHER" id="PTHR24419">
    <property type="entry name" value="INTERLEUKIN-1 RECEPTOR-ASSOCIATED KINASE"/>
    <property type="match status" value="1"/>
</dbReference>
<sequence length="569" mass="63783">MSLQNFEKMTAVDCDHNIIENRHNMCASAEMRHCEGPEREKGLQTTDVRMMCHGTPDGILATRKKEKGAVRSARKGQPTQQKTGGRRGAGAKREVPVGERTAAECGTPRLQDMPSTEGCLRADTWNQGEEAALGAETLPRSRPKRLSIRIKSTATRLSVGSRGSLVGRDSTPHVECSRGCGAEGAPDGARESMVAMSTSSIASMGGLSSLNFLDAENLNENLSVSMHEIQTQDVAFMSPPPARKRLFSIRKSSICNIMPPRPPARKKKTASPPPEEAQGNIEIVDILMEICIRKVSFDELKLKDVVKCGEATFSEVFRADDLIYKVVPIGDGCTDMDAFCRESYIFSKLSGEEGVCALRSVFVTTGKYPRKLLDAWDRYRHEFGSESERPTKYTKSQRFGVIVMENSGQDLEKYVFRDKADVKTFLRQFIECVARLERKYEFEHRDLHWGNVMIDDTDGLRMRIIDFSLSRMRDKSLVYMDLSKKPWLFEGDEGEDEQFGVYKEMRALCGNDWSRFTPMTNVLWIRYIVNKVEKKAARFSLKTFMKSLKLGIGSAANAAGLHNSTAGLW</sequence>
<gene>
    <name evidence="11" type="ORF">PYX00_011591</name>
</gene>
<dbReference type="SMART" id="SM01331">
    <property type="entry name" value="DUF3635"/>
    <property type="match status" value="1"/>
</dbReference>
<dbReference type="InterPro" id="IPR024604">
    <property type="entry name" value="GSG2_C"/>
</dbReference>
<dbReference type="AlphaFoldDB" id="A0AAW2H7V8"/>
<evidence type="ECO:0000256" key="3">
    <source>
        <dbReference type="ARBA" id="ARBA00022679"/>
    </source>
</evidence>
<comment type="catalytic activity">
    <reaction evidence="8">
        <text>L-seryl-[protein] + ATP = O-phospho-L-seryl-[protein] + ADP + H(+)</text>
        <dbReference type="Rhea" id="RHEA:17989"/>
        <dbReference type="Rhea" id="RHEA-COMP:9863"/>
        <dbReference type="Rhea" id="RHEA-COMP:11604"/>
        <dbReference type="ChEBI" id="CHEBI:15378"/>
        <dbReference type="ChEBI" id="CHEBI:29999"/>
        <dbReference type="ChEBI" id="CHEBI:30616"/>
        <dbReference type="ChEBI" id="CHEBI:83421"/>
        <dbReference type="ChEBI" id="CHEBI:456216"/>
        <dbReference type="EC" id="2.7.11.1"/>
    </reaction>
</comment>
<dbReference type="SUPFAM" id="SSF56112">
    <property type="entry name" value="Protein kinase-like (PK-like)"/>
    <property type="match status" value="1"/>
</dbReference>
<protein>
    <recommendedName>
        <fullName evidence="1">non-specific serine/threonine protein kinase</fullName>
        <ecNumber evidence="1">2.7.11.1</ecNumber>
    </recommendedName>
</protein>
<organism evidence="11">
    <name type="scientific">Menopon gallinae</name>
    <name type="common">poultry shaft louse</name>
    <dbReference type="NCBI Taxonomy" id="328185"/>
    <lineage>
        <taxon>Eukaryota</taxon>
        <taxon>Metazoa</taxon>
        <taxon>Ecdysozoa</taxon>
        <taxon>Arthropoda</taxon>
        <taxon>Hexapoda</taxon>
        <taxon>Insecta</taxon>
        <taxon>Pterygota</taxon>
        <taxon>Neoptera</taxon>
        <taxon>Paraneoptera</taxon>
        <taxon>Psocodea</taxon>
        <taxon>Troctomorpha</taxon>
        <taxon>Phthiraptera</taxon>
        <taxon>Amblycera</taxon>
        <taxon>Menoponidae</taxon>
        <taxon>Menopon</taxon>
    </lineage>
</organism>
<evidence type="ECO:0000313" key="11">
    <source>
        <dbReference type="EMBL" id="KAL0265874.1"/>
    </source>
</evidence>
<dbReference type="GO" id="GO:0005737">
    <property type="term" value="C:cytoplasm"/>
    <property type="evidence" value="ECO:0007669"/>
    <property type="project" value="TreeGrafter"/>
</dbReference>
<dbReference type="GO" id="GO:0005634">
    <property type="term" value="C:nucleus"/>
    <property type="evidence" value="ECO:0007669"/>
    <property type="project" value="TreeGrafter"/>
</dbReference>
<dbReference type="Pfam" id="PF12330">
    <property type="entry name" value="Haspin_kinase"/>
    <property type="match status" value="1"/>
</dbReference>
<dbReference type="GO" id="GO:0072354">
    <property type="term" value="F:histone H3T3 kinase activity"/>
    <property type="evidence" value="ECO:0007669"/>
    <property type="project" value="TreeGrafter"/>
</dbReference>
<comment type="caution">
    <text evidence="11">The sequence shown here is derived from an EMBL/GenBank/DDBJ whole genome shotgun (WGS) entry which is preliminary data.</text>
</comment>
<keyword evidence="4" id="KW-0547">Nucleotide-binding</keyword>
<proteinExistence type="predicted"/>
<evidence type="ECO:0000256" key="9">
    <source>
        <dbReference type="SAM" id="MobiDB-lite"/>
    </source>
</evidence>
<dbReference type="InterPro" id="IPR000719">
    <property type="entry name" value="Prot_kinase_dom"/>
</dbReference>
<dbReference type="GO" id="GO:0005524">
    <property type="term" value="F:ATP binding"/>
    <property type="evidence" value="ECO:0007669"/>
    <property type="project" value="UniProtKB-KW"/>
</dbReference>
<accession>A0AAW2H7V8</accession>
<keyword evidence="6" id="KW-0067">ATP-binding</keyword>
<feature type="region of interest" description="Disordered" evidence="9">
    <location>
        <begin position="161"/>
        <end position="186"/>
    </location>
</feature>
<evidence type="ECO:0000256" key="2">
    <source>
        <dbReference type="ARBA" id="ARBA00022527"/>
    </source>
</evidence>
<dbReference type="GO" id="GO:0000278">
    <property type="term" value="P:mitotic cell cycle"/>
    <property type="evidence" value="ECO:0007669"/>
    <property type="project" value="TreeGrafter"/>
</dbReference>
<dbReference type="PANTHER" id="PTHR24419:SF18">
    <property type="entry name" value="SERINE_THREONINE-PROTEIN KINASE HASPIN"/>
    <property type="match status" value="1"/>
</dbReference>
<evidence type="ECO:0000256" key="4">
    <source>
        <dbReference type="ARBA" id="ARBA00022741"/>
    </source>
</evidence>
<reference evidence="11" key="1">
    <citation type="journal article" date="2024" name="Gigascience">
        <title>Chromosome-level genome of the poultry shaft louse Menopon gallinae provides insight into the host-switching and adaptive evolution of parasitic lice.</title>
        <authorList>
            <person name="Xu Y."/>
            <person name="Ma L."/>
            <person name="Liu S."/>
            <person name="Liang Y."/>
            <person name="Liu Q."/>
            <person name="He Z."/>
            <person name="Tian L."/>
            <person name="Duan Y."/>
            <person name="Cai W."/>
            <person name="Li H."/>
            <person name="Song F."/>
        </authorList>
    </citation>
    <scope>NUCLEOTIDE SEQUENCE</scope>
    <source>
        <strain evidence="11">Cailab_2023a</strain>
    </source>
</reference>
<evidence type="ECO:0000256" key="5">
    <source>
        <dbReference type="ARBA" id="ARBA00022777"/>
    </source>
</evidence>
<keyword evidence="2" id="KW-0723">Serine/threonine-protein kinase</keyword>
<keyword evidence="3" id="KW-0808">Transferase</keyword>
<feature type="domain" description="Protein kinase" evidence="10">
    <location>
        <begin position="302"/>
        <end position="569"/>
    </location>
</feature>
<keyword evidence="5" id="KW-0418">Kinase</keyword>
<dbReference type="GO" id="GO:0035556">
    <property type="term" value="P:intracellular signal transduction"/>
    <property type="evidence" value="ECO:0007669"/>
    <property type="project" value="TreeGrafter"/>
</dbReference>
<dbReference type="EC" id="2.7.11.1" evidence="1"/>
<evidence type="ECO:0000256" key="7">
    <source>
        <dbReference type="ARBA" id="ARBA00047899"/>
    </source>
</evidence>
<name>A0AAW2H7V8_9NEOP</name>
<evidence type="ECO:0000259" key="10">
    <source>
        <dbReference type="PROSITE" id="PS50011"/>
    </source>
</evidence>
<evidence type="ECO:0000256" key="6">
    <source>
        <dbReference type="ARBA" id="ARBA00022840"/>
    </source>
</evidence>
<dbReference type="Gene3D" id="3.30.200.20">
    <property type="entry name" value="Phosphorylase Kinase, domain 1"/>
    <property type="match status" value="1"/>
</dbReference>
<feature type="region of interest" description="Disordered" evidence="9">
    <location>
        <begin position="64"/>
        <end position="95"/>
    </location>
</feature>
<dbReference type="Gene3D" id="1.10.510.10">
    <property type="entry name" value="Transferase(Phosphotransferase) domain 1"/>
    <property type="match status" value="1"/>
</dbReference>
<evidence type="ECO:0000256" key="8">
    <source>
        <dbReference type="ARBA" id="ARBA00048679"/>
    </source>
</evidence>
<dbReference type="EMBL" id="JARGDH010000006">
    <property type="protein sequence ID" value="KAL0265874.1"/>
    <property type="molecule type" value="Genomic_DNA"/>
</dbReference>
<comment type="catalytic activity">
    <reaction evidence="7">
        <text>L-threonyl-[protein] + ATP = O-phospho-L-threonyl-[protein] + ADP + H(+)</text>
        <dbReference type="Rhea" id="RHEA:46608"/>
        <dbReference type="Rhea" id="RHEA-COMP:11060"/>
        <dbReference type="Rhea" id="RHEA-COMP:11605"/>
        <dbReference type="ChEBI" id="CHEBI:15378"/>
        <dbReference type="ChEBI" id="CHEBI:30013"/>
        <dbReference type="ChEBI" id="CHEBI:30616"/>
        <dbReference type="ChEBI" id="CHEBI:61977"/>
        <dbReference type="ChEBI" id="CHEBI:456216"/>
        <dbReference type="EC" id="2.7.11.1"/>
    </reaction>
</comment>
<dbReference type="SMART" id="SM00220">
    <property type="entry name" value="S_TKc"/>
    <property type="match status" value="1"/>
</dbReference>